<dbReference type="VEuPathDB" id="VectorBase:SSCA007529"/>
<evidence type="ECO:0000313" key="2">
    <source>
        <dbReference type="Proteomes" id="UP000616769"/>
    </source>
</evidence>
<comment type="caution">
    <text evidence="1">The sequence shown here is derived from an EMBL/GenBank/DDBJ whole genome shotgun (WGS) entry which is preliminary data.</text>
</comment>
<sequence length="118" mass="13347">MNSFDCFVLKLILLVTLISLTIDAASRQPNSRDHLHCRMEFHDQWEEVMQTADPYAIVEAYHNSHGTPCQTNCRLRSPSNPALTTVLGEKNSPNYENCGAQKVSTKQKIVCFFAPFTN</sequence>
<dbReference type="EMBL" id="JXLN01013060">
    <property type="protein sequence ID" value="KPM09050.1"/>
    <property type="molecule type" value="Genomic_DNA"/>
</dbReference>
<name>A0A132AF47_SARSC</name>
<dbReference type="AlphaFoldDB" id="A0A132AF47"/>
<gene>
    <name evidence="1" type="ORF">QR98_0075800</name>
</gene>
<organism evidence="1 2">
    <name type="scientific">Sarcoptes scabiei</name>
    <name type="common">Itch mite</name>
    <name type="synonym">Acarus scabiei</name>
    <dbReference type="NCBI Taxonomy" id="52283"/>
    <lineage>
        <taxon>Eukaryota</taxon>
        <taxon>Metazoa</taxon>
        <taxon>Ecdysozoa</taxon>
        <taxon>Arthropoda</taxon>
        <taxon>Chelicerata</taxon>
        <taxon>Arachnida</taxon>
        <taxon>Acari</taxon>
        <taxon>Acariformes</taxon>
        <taxon>Sarcoptiformes</taxon>
        <taxon>Astigmata</taxon>
        <taxon>Psoroptidia</taxon>
        <taxon>Sarcoptoidea</taxon>
        <taxon>Sarcoptidae</taxon>
        <taxon>Sarcoptinae</taxon>
        <taxon>Sarcoptes</taxon>
    </lineage>
</organism>
<proteinExistence type="predicted"/>
<accession>A0A132AF47</accession>
<reference evidence="1 2" key="1">
    <citation type="journal article" date="2015" name="Parasit. Vectors">
        <title>Draft genome of the scabies mite.</title>
        <authorList>
            <person name="Rider S.D.Jr."/>
            <person name="Morgan M.S."/>
            <person name="Arlian L.G."/>
        </authorList>
    </citation>
    <scope>NUCLEOTIDE SEQUENCE [LARGE SCALE GENOMIC DNA]</scope>
    <source>
        <strain evidence="1">Arlian Lab</strain>
    </source>
</reference>
<protein>
    <submittedName>
        <fullName evidence="1">Uncharacterized protein</fullName>
    </submittedName>
</protein>
<evidence type="ECO:0000313" key="1">
    <source>
        <dbReference type="EMBL" id="KPM09050.1"/>
    </source>
</evidence>
<dbReference type="Proteomes" id="UP000616769">
    <property type="component" value="Unassembled WGS sequence"/>
</dbReference>